<keyword evidence="2" id="KW-1185">Reference proteome</keyword>
<organism evidence="1 2">
    <name type="scientific">Legionella cherrii</name>
    <dbReference type="NCBI Taxonomy" id="28084"/>
    <lineage>
        <taxon>Bacteria</taxon>
        <taxon>Pseudomonadati</taxon>
        <taxon>Pseudomonadota</taxon>
        <taxon>Gammaproteobacteria</taxon>
        <taxon>Legionellales</taxon>
        <taxon>Legionellaceae</taxon>
        <taxon>Legionella</taxon>
    </lineage>
</organism>
<reference evidence="1 2" key="1">
    <citation type="submission" date="2018-12" db="EMBL/GenBank/DDBJ databases">
        <authorList>
            <consortium name="Pathogen Informatics"/>
        </authorList>
    </citation>
    <scope>NUCLEOTIDE SEQUENCE [LARGE SCALE GENOMIC DNA]</scope>
    <source>
        <strain evidence="1 2">NCTC11976</strain>
    </source>
</reference>
<sequence>MKEKFEEISKRLSGLGINLQNAPPLENNDETMQHMAYIDHLNHAAYEAIEEQYSKFDPNFNIEEQLQFFKRIIAIKNILRELQVIHNELTKSLCQKSAIYIHNEDDISLNEKYILPELKGKKTKEIVRANFYQLLENIKNNNSLSTAEADYVYSLLMQIVSRPGGINLIVKLNYLLTTKEAKLVLTPSNDFECSMAAAGFAKINPNYSSKSITPEQELRTILKRETVPGVGVKKILIGIDFRYNDKISSLNLDTYASTGNGLTDAGPPFILLAHELIHGLHNLTGKARYNFSPFFHGPQYRDDPLMSLLYPMSSLFSLGPAAEEYWTIEEGNLCENVIRKEHGYFFRTGHISAEPGGRGIRDLYYLGLARSYNISNLTRCQEYINLLEIEESDVDDEVVDKLLKFEKFNTWSYSLTDLIHLCKSISPYQLKKMEKIIAQFKNPGDEAPDQELLLKDFLMEIPPKMAQLFIAISKDNLVDKDKEIDPEVLDKALTTIKKINELLKASDLPSPLRDHFEQFTKDIESKADRPHRLVF</sequence>
<evidence type="ECO:0000313" key="1">
    <source>
        <dbReference type="EMBL" id="VEB34550.1"/>
    </source>
</evidence>
<dbReference type="RefSeq" id="WP_051544521.1">
    <property type="nucleotide sequence ID" value="NZ_CAAAIT010000005.1"/>
</dbReference>
<dbReference type="Proteomes" id="UP000277577">
    <property type="component" value="Chromosome"/>
</dbReference>
<proteinExistence type="predicted"/>
<evidence type="ECO:0000313" key="2">
    <source>
        <dbReference type="Proteomes" id="UP000277577"/>
    </source>
</evidence>
<name>A0ABY6T3G0_9GAMM</name>
<accession>A0ABY6T3G0</accession>
<gene>
    <name evidence="1" type="ORF">NCTC11976_00898</name>
</gene>
<protein>
    <recommendedName>
        <fullName evidence="3">Substrate of the Dot/Icm secretion system</fullName>
    </recommendedName>
</protein>
<evidence type="ECO:0008006" key="3">
    <source>
        <dbReference type="Google" id="ProtNLM"/>
    </source>
</evidence>
<dbReference type="EMBL" id="LR134173">
    <property type="protein sequence ID" value="VEB34550.1"/>
    <property type="molecule type" value="Genomic_DNA"/>
</dbReference>